<keyword evidence="12" id="KW-1185">Reference proteome</keyword>
<proteinExistence type="inferred from homology"/>
<dbReference type="EMBL" id="BGZK01009832">
    <property type="protein sequence ID" value="GBO99692.1"/>
    <property type="molecule type" value="Genomic_DNA"/>
</dbReference>
<evidence type="ECO:0000313" key="11">
    <source>
        <dbReference type="EMBL" id="GBO99692.1"/>
    </source>
</evidence>
<dbReference type="GO" id="GO:0004879">
    <property type="term" value="F:nuclear receptor activity"/>
    <property type="evidence" value="ECO:0007669"/>
    <property type="project" value="InterPro"/>
</dbReference>
<reference evidence="11 12" key="1">
    <citation type="journal article" date="2019" name="Commun. Biol.">
        <title>The bagworm genome reveals a unique fibroin gene that provides high tensile strength.</title>
        <authorList>
            <person name="Kono N."/>
            <person name="Nakamura H."/>
            <person name="Ohtoshi R."/>
            <person name="Tomita M."/>
            <person name="Numata K."/>
            <person name="Arakawa K."/>
        </authorList>
    </citation>
    <scope>NUCLEOTIDE SEQUENCE [LARGE SCALE GENOMIC DNA]</scope>
</reference>
<dbReference type="GO" id="GO:0008270">
    <property type="term" value="F:zinc ion binding"/>
    <property type="evidence" value="ECO:0007669"/>
    <property type="project" value="UniProtKB-KW"/>
</dbReference>
<dbReference type="InterPro" id="IPR001723">
    <property type="entry name" value="Nuclear_hrmn_rcpt"/>
</dbReference>
<keyword evidence="6" id="KW-0805">Transcription regulation</keyword>
<evidence type="ECO:0000256" key="2">
    <source>
        <dbReference type="ARBA" id="ARBA00008092"/>
    </source>
</evidence>
<dbReference type="GO" id="GO:0003677">
    <property type="term" value="F:DNA binding"/>
    <property type="evidence" value="ECO:0007669"/>
    <property type="project" value="UniProtKB-KW"/>
</dbReference>
<organism evidence="11 12">
    <name type="scientific">Eumeta variegata</name>
    <name type="common">Bagworm moth</name>
    <name type="synonym">Eumeta japonica</name>
    <dbReference type="NCBI Taxonomy" id="151549"/>
    <lineage>
        <taxon>Eukaryota</taxon>
        <taxon>Metazoa</taxon>
        <taxon>Ecdysozoa</taxon>
        <taxon>Arthropoda</taxon>
        <taxon>Hexapoda</taxon>
        <taxon>Insecta</taxon>
        <taxon>Pterygota</taxon>
        <taxon>Neoptera</taxon>
        <taxon>Endopterygota</taxon>
        <taxon>Lepidoptera</taxon>
        <taxon>Glossata</taxon>
        <taxon>Ditrysia</taxon>
        <taxon>Tineoidea</taxon>
        <taxon>Psychidae</taxon>
        <taxon>Oiketicinae</taxon>
        <taxon>Eumeta</taxon>
    </lineage>
</organism>
<dbReference type="InterPro" id="IPR035500">
    <property type="entry name" value="NHR-like_dom_sf"/>
</dbReference>
<dbReference type="GO" id="GO:0005634">
    <property type="term" value="C:nucleus"/>
    <property type="evidence" value="ECO:0007669"/>
    <property type="project" value="UniProtKB-SubCell"/>
</dbReference>
<comment type="subcellular location">
    <subcellularLocation>
        <location evidence="1">Nucleus</location>
    </subcellularLocation>
</comment>
<dbReference type="PROSITE" id="PS51843">
    <property type="entry name" value="NR_LBD"/>
    <property type="match status" value="1"/>
</dbReference>
<dbReference type="SUPFAM" id="SSF48508">
    <property type="entry name" value="Nuclear receptor ligand-binding domain"/>
    <property type="match status" value="1"/>
</dbReference>
<dbReference type="PANTHER" id="PTHR45805:SF10">
    <property type="entry name" value="ECDYSONE-INDUCED PROTEIN 78C"/>
    <property type="match status" value="1"/>
</dbReference>
<comment type="caution">
    <text evidence="11">The sequence shown here is derived from an EMBL/GenBank/DDBJ whole genome shotgun (WGS) entry which is preliminary data.</text>
</comment>
<sequence length="103" mass="12023">MQAMRTEWYRAFGWSQLGMHITPRVSRIVEFAKFLPGFTNLSQDDQLILIKRGIFEVWLTRVARYVNCNGFAFDDGLTIAIYQLELIYNGKRHRPSIPATPEE</sequence>
<dbReference type="Pfam" id="PF00104">
    <property type="entry name" value="Hormone_recep"/>
    <property type="match status" value="1"/>
</dbReference>
<evidence type="ECO:0000256" key="9">
    <source>
        <dbReference type="ARBA" id="ARBA00023170"/>
    </source>
</evidence>
<keyword evidence="8" id="KW-0804">Transcription</keyword>
<evidence type="ECO:0000256" key="8">
    <source>
        <dbReference type="ARBA" id="ARBA00023163"/>
    </source>
</evidence>
<keyword evidence="4" id="KW-0863">Zinc-finger</keyword>
<dbReference type="Proteomes" id="UP000299102">
    <property type="component" value="Unassembled WGS sequence"/>
</dbReference>
<keyword evidence="3" id="KW-0479">Metal-binding</keyword>
<dbReference type="AlphaFoldDB" id="A0A4C1SBZ7"/>
<keyword evidence="7" id="KW-0238">DNA-binding</keyword>
<accession>A0A4C1SBZ7</accession>
<name>A0A4C1SBZ7_EUMVA</name>
<evidence type="ECO:0000256" key="3">
    <source>
        <dbReference type="ARBA" id="ARBA00022723"/>
    </source>
</evidence>
<dbReference type="PRINTS" id="PR00398">
    <property type="entry name" value="STRDHORMONER"/>
</dbReference>
<dbReference type="PANTHER" id="PTHR45805">
    <property type="entry name" value="NUCLEAR HORMONE RECEPTOR HR3-RELATED"/>
    <property type="match status" value="1"/>
</dbReference>
<evidence type="ECO:0000259" key="10">
    <source>
        <dbReference type="PROSITE" id="PS51843"/>
    </source>
</evidence>
<evidence type="ECO:0000256" key="6">
    <source>
        <dbReference type="ARBA" id="ARBA00023015"/>
    </source>
</evidence>
<evidence type="ECO:0000256" key="4">
    <source>
        <dbReference type="ARBA" id="ARBA00022771"/>
    </source>
</evidence>
<dbReference type="STRING" id="151549.A0A4C1SBZ7"/>
<feature type="domain" description="NR LBD" evidence="10">
    <location>
        <begin position="1"/>
        <end position="103"/>
    </location>
</feature>
<gene>
    <name evidence="11" type="primary">Eip78C</name>
    <name evidence="11" type="ORF">EVAR_73127_1</name>
</gene>
<keyword evidence="5" id="KW-0862">Zinc</keyword>
<dbReference type="InterPro" id="IPR000536">
    <property type="entry name" value="Nucl_hrmn_rcpt_lig-bd"/>
</dbReference>
<keyword evidence="9" id="KW-0675">Receptor</keyword>
<evidence type="ECO:0000256" key="5">
    <source>
        <dbReference type="ARBA" id="ARBA00022833"/>
    </source>
</evidence>
<evidence type="ECO:0000256" key="7">
    <source>
        <dbReference type="ARBA" id="ARBA00023125"/>
    </source>
</evidence>
<evidence type="ECO:0000256" key="1">
    <source>
        <dbReference type="ARBA" id="ARBA00004123"/>
    </source>
</evidence>
<dbReference type="Gene3D" id="1.10.565.10">
    <property type="entry name" value="Retinoid X Receptor"/>
    <property type="match status" value="1"/>
</dbReference>
<dbReference type="InterPro" id="IPR001728">
    <property type="entry name" value="ThyrH_rcpt"/>
</dbReference>
<evidence type="ECO:0000313" key="12">
    <source>
        <dbReference type="Proteomes" id="UP000299102"/>
    </source>
</evidence>
<dbReference type="PRINTS" id="PR00546">
    <property type="entry name" value="THYROIDHORMR"/>
</dbReference>
<comment type="similarity">
    <text evidence="2">Belongs to the nuclear hormone receptor family. NR1 subfamily.</text>
</comment>
<dbReference type="OrthoDB" id="5771769at2759"/>
<protein>
    <submittedName>
        <fullName evidence="11">Ecdysone-induced protein 78C</fullName>
    </submittedName>
</protein>